<reference evidence="3" key="2">
    <citation type="submission" date="2020-09" db="EMBL/GenBank/DDBJ databases">
        <authorList>
            <person name="Sun Q."/>
            <person name="Zhou Y."/>
        </authorList>
    </citation>
    <scope>NUCLEOTIDE SEQUENCE</scope>
    <source>
        <strain evidence="3">CGMCC 1.15478</strain>
    </source>
</reference>
<feature type="signal peptide" evidence="2">
    <location>
        <begin position="1"/>
        <end position="23"/>
    </location>
</feature>
<reference evidence="3" key="1">
    <citation type="journal article" date="2014" name="Int. J. Syst. Evol. Microbiol.">
        <title>Complete genome sequence of Corynebacterium casei LMG S-19264T (=DSM 44701T), isolated from a smear-ripened cheese.</title>
        <authorList>
            <consortium name="US DOE Joint Genome Institute (JGI-PGF)"/>
            <person name="Walter F."/>
            <person name="Albersmeier A."/>
            <person name="Kalinowski J."/>
            <person name="Ruckert C."/>
        </authorList>
    </citation>
    <scope>NUCLEOTIDE SEQUENCE</scope>
    <source>
        <strain evidence="3">CGMCC 1.15478</strain>
    </source>
</reference>
<dbReference type="RefSeq" id="WP_188670863.1">
    <property type="nucleotide sequence ID" value="NZ_BMJH01000001.1"/>
</dbReference>
<keyword evidence="4" id="KW-1185">Reference proteome</keyword>
<dbReference type="Proteomes" id="UP000641514">
    <property type="component" value="Unassembled WGS sequence"/>
</dbReference>
<protein>
    <recommendedName>
        <fullName evidence="5">Prealbumin-like fold domain-containing protein</fullName>
    </recommendedName>
</protein>
<evidence type="ECO:0008006" key="5">
    <source>
        <dbReference type="Google" id="ProtNLM"/>
    </source>
</evidence>
<proteinExistence type="predicted"/>
<comment type="caution">
    <text evidence="3">The sequence shown here is derived from an EMBL/GenBank/DDBJ whole genome shotgun (WGS) entry which is preliminary data.</text>
</comment>
<evidence type="ECO:0000313" key="3">
    <source>
        <dbReference type="EMBL" id="GGC57920.1"/>
    </source>
</evidence>
<gene>
    <name evidence="3" type="ORF">GCM10011410_07960</name>
</gene>
<feature type="chain" id="PRO_5039519057" description="Prealbumin-like fold domain-containing protein" evidence="2">
    <location>
        <begin position="24"/>
        <end position="282"/>
    </location>
</feature>
<keyword evidence="2" id="KW-0732">Signal</keyword>
<dbReference type="PROSITE" id="PS51257">
    <property type="entry name" value="PROKAR_LIPOPROTEIN"/>
    <property type="match status" value="1"/>
</dbReference>
<name>A0A916X9S2_9ACTN</name>
<evidence type="ECO:0000313" key="4">
    <source>
        <dbReference type="Proteomes" id="UP000641514"/>
    </source>
</evidence>
<evidence type="ECO:0000256" key="1">
    <source>
        <dbReference type="SAM" id="MobiDB-lite"/>
    </source>
</evidence>
<dbReference type="EMBL" id="BMJH01000001">
    <property type="protein sequence ID" value="GGC57920.1"/>
    <property type="molecule type" value="Genomic_DNA"/>
</dbReference>
<evidence type="ECO:0000256" key="2">
    <source>
        <dbReference type="SAM" id="SignalP"/>
    </source>
</evidence>
<accession>A0A916X9S2</accession>
<sequence>MQLRRIAATAASFPILLAIGCGADNPQRAASEAPSPSVVDEASEALEPGEPVSPQPESPQPESPQPTPGTAPGEVEPEATHGTFVFSAQTTSGSPVVGVAVNVVPSNHCEATGPAQFQLPTSGIPVTETDGTAVLAELPPGCYGFGLIETPISSSPVPTSYLGTALTAGSRVTIDLLFNDPQAELVDGVFRLVNSDTGAPVVGKQLTLASCTGGSALRFTDATDSQGVVRVASAADCLQVEGLRGRTSPCSVDEQGQEVVLRSDFDHAFHVTNTRSDLGGTC</sequence>
<organism evidence="3 4">
    <name type="scientific">Hoyosella rhizosphaerae</name>
    <dbReference type="NCBI Taxonomy" id="1755582"/>
    <lineage>
        <taxon>Bacteria</taxon>
        <taxon>Bacillati</taxon>
        <taxon>Actinomycetota</taxon>
        <taxon>Actinomycetes</taxon>
        <taxon>Mycobacteriales</taxon>
        <taxon>Hoyosellaceae</taxon>
        <taxon>Hoyosella</taxon>
    </lineage>
</organism>
<feature type="region of interest" description="Disordered" evidence="1">
    <location>
        <begin position="25"/>
        <end position="77"/>
    </location>
</feature>
<feature type="compositionally biased region" description="Pro residues" evidence="1">
    <location>
        <begin position="51"/>
        <end position="69"/>
    </location>
</feature>
<dbReference type="AlphaFoldDB" id="A0A916X9S2"/>